<dbReference type="InterPro" id="IPR003583">
    <property type="entry name" value="Hlx-hairpin-Hlx_DNA-bd_motif"/>
</dbReference>
<dbReference type="SUPFAM" id="SSF50249">
    <property type="entry name" value="Nucleic acid-binding proteins"/>
    <property type="match status" value="1"/>
</dbReference>
<dbReference type="InterPro" id="IPR000085">
    <property type="entry name" value="RuvA"/>
</dbReference>
<dbReference type="Proteomes" id="UP001216390">
    <property type="component" value="Chromosome"/>
</dbReference>
<keyword evidence="3 6" id="KW-0238">DNA-binding</keyword>
<protein>
    <recommendedName>
        <fullName evidence="6">Holliday junction branch migration complex subunit RuvA</fullName>
    </recommendedName>
</protein>
<evidence type="ECO:0000256" key="6">
    <source>
        <dbReference type="HAMAP-Rule" id="MF_00031"/>
    </source>
</evidence>
<dbReference type="RefSeq" id="WP_272738496.1">
    <property type="nucleotide sequence ID" value="NZ_CP116942.1"/>
</dbReference>
<evidence type="ECO:0000313" key="8">
    <source>
        <dbReference type="EMBL" id="WCO68982.1"/>
    </source>
</evidence>
<dbReference type="NCBIfam" id="TIGR00084">
    <property type="entry name" value="ruvA"/>
    <property type="match status" value="1"/>
</dbReference>
<dbReference type="GO" id="GO:0000400">
    <property type="term" value="F:four-way junction DNA binding"/>
    <property type="evidence" value="ECO:0007669"/>
    <property type="project" value="UniProtKB-UniRule"/>
</dbReference>
<keyword evidence="5 6" id="KW-0234">DNA repair</keyword>
<dbReference type="GO" id="GO:0006281">
    <property type="term" value="P:DNA repair"/>
    <property type="evidence" value="ECO:0007669"/>
    <property type="project" value="UniProtKB-UniRule"/>
</dbReference>
<organism evidence="8 9">
    <name type="scientific">Iamia majanohamensis</name>
    <dbReference type="NCBI Taxonomy" id="467976"/>
    <lineage>
        <taxon>Bacteria</taxon>
        <taxon>Bacillati</taxon>
        <taxon>Actinomycetota</taxon>
        <taxon>Acidimicrobiia</taxon>
        <taxon>Acidimicrobiales</taxon>
        <taxon>Iamiaceae</taxon>
        <taxon>Iamia</taxon>
    </lineage>
</organism>
<name>A0AAE9Y9A1_9ACTN</name>
<reference evidence="8" key="1">
    <citation type="submission" date="2023-01" db="EMBL/GenBank/DDBJ databases">
        <title>The diversity of Class Acidimicrobiia in South China Sea sediment environments and the proposal of Iamia marina sp. nov., a novel species of the genus Iamia.</title>
        <authorList>
            <person name="He Y."/>
            <person name="Tian X."/>
        </authorList>
    </citation>
    <scope>NUCLEOTIDE SEQUENCE</scope>
    <source>
        <strain evidence="8">DSM 19957</strain>
    </source>
</reference>
<dbReference type="InterPro" id="IPR012340">
    <property type="entry name" value="NA-bd_OB-fold"/>
</dbReference>
<dbReference type="CDD" id="cd14332">
    <property type="entry name" value="UBA_RuvA_C"/>
    <property type="match status" value="1"/>
</dbReference>
<dbReference type="SMART" id="SM00278">
    <property type="entry name" value="HhH1"/>
    <property type="match status" value="2"/>
</dbReference>
<comment type="caution">
    <text evidence="6">Lacks conserved residue(s) required for the propagation of feature annotation.</text>
</comment>
<comment type="subcellular location">
    <subcellularLocation>
        <location evidence="6">Cytoplasm</location>
    </subcellularLocation>
</comment>
<gene>
    <name evidence="6 8" type="primary">ruvA</name>
    <name evidence="8" type="ORF">PO878_09620</name>
</gene>
<comment type="function">
    <text evidence="6">The RuvA-RuvB-RuvC complex processes Holliday junction (HJ) DNA during genetic recombination and DNA repair, while the RuvA-RuvB complex plays an important role in the rescue of blocked DNA replication forks via replication fork reversal (RFR). RuvA specifically binds to HJ cruciform DNA, conferring on it an open structure. The RuvB hexamer acts as an ATP-dependent pump, pulling dsDNA into and through the RuvAB complex. HJ branch migration allows RuvC to scan DNA until it finds its consensus sequence, where it cleaves and resolves the cruciform DNA.</text>
</comment>
<feature type="domain" description="Helix-hairpin-helix DNA-binding motif class 1" evidence="7">
    <location>
        <begin position="74"/>
        <end position="93"/>
    </location>
</feature>
<comment type="subunit">
    <text evidence="6">Homotetramer. Forms an RuvA(8)-RuvB(12)-Holliday junction (HJ) complex. HJ DNA is sandwiched between 2 RuvA tetramers; dsDNA enters through RuvA and exits via RuvB. An RuvB hexamer assembles on each DNA strand where it exits the tetramer. Each RuvB hexamer is contacted by two RuvA subunits (via domain III) on 2 adjacent RuvB subunits; this complex drives branch migration. In the full resolvosome a probable DNA-RuvA(4)-RuvB(12)-RuvC(2) complex forms which resolves the HJ.</text>
</comment>
<dbReference type="GO" id="GO:0005737">
    <property type="term" value="C:cytoplasm"/>
    <property type="evidence" value="ECO:0007669"/>
    <property type="project" value="UniProtKB-SubCell"/>
</dbReference>
<dbReference type="GO" id="GO:0048476">
    <property type="term" value="C:Holliday junction resolvase complex"/>
    <property type="evidence" value="ECO:0007669"/>
    <property type="project" value="UniProtKB-UniRule"/>
</dbReference>
<dbReference type="KEGG" id="ima:PO878_09620"/>
<dbReference type="GO" id="GO:0016787">
    <property type="term" value="F:hydrolase activity"/>
    <property type="evidence" value="ECO:0007669"/>
    <property type="project" value="UniProtKB-KW"/>
</dbReference>
<evidence type="ECO:0000256" key="4">
    <source>
        <dbReference type="ARBA" id="ARBA00023172"/>
    </source>
</evidence>
<feature type="region of interest" description="Domain III" evidence="6">
    <location>
        <begin position="157"/>
        <end position="207"/>
    </location>
</feature>
<dbReference type="InterPro" id="IPR013849">
    <property type="entry name" value="DNA_helicase_Holl-junc_RuvA_I"/>
</dbReference>
<comment type="similarity">
    <text evidence="6">Belongs to the RuvA family.</text>
</comment>
<evidence type="ECO:0000256" key="1">
    <source>
        <dbReference type="ARBA" id="ARBA00022490"/>
    </source>
</evidence>
<accession>A0AAE9Y9A1</accession>
<dbReference type="Pfam" id="PF14520">
    <property type="entry name" value="HHH_5"/>
    <property type="match status" value="1"/>
</dbReference>
<dbReference type="Gene3D" id="1.10.150.20">
    <property type="entry name" value="5' to 3' exonuclease, C-terminal subdomain"/>
    <property type="match status" value="1"/>
</dbReference>
<dbReference type="GO" id="GO:0006310">
    <property type="term" value="P:DNA recombination"/>
    <property type="evidence" value="ECO:0007669"/>
    <property type="project" value="UniProtKB-UniRule"/>
</dbReference>
<feature type="domain" description="Helix-hairpin-helix DNA-binding motif class 1" evidence="7">
    <location>
        <begin position="109"/>
        <end position="128"/>
    </location>
</feature>
<evidence type="ECO:0000256" key="3">
    <source>
        <dbReference type="ARBA" id="ARBA00023125"/>
    </source>
</evidence>
<dbReference type="SUPFAM" id="SSF47781">
    <property type="entry name" value="RuvA domain 2-like"/>
    <property type="match status" value="1"/>
</dbReference>
<dbReference type="AlphaFoldDB" id="A0AAE9Y9A1"/>
<dbReference type="Gene3D" id="2.40.50.140">
    <property type="entry name" value="Nucleic acid-binding proteins"/>
    <property type="match status" value="1"/>
</dbReference>
<dbReference type="InterPro" id="IPR010994">
    <property type="entry name" value="RuvA_2-like"/>
</dbReference>
<dbReference type="GO" id="GO:0009379">
    <property type="term" value="C:Holliday junction helicase complex"/>
    <property type="evidence" value="ECO:0007669"/>
    <property type="project" value="InterPro"/>
</dbReference>
<dbReference type="HAMAP" id="MF_00031">
    <property type="entry name" value="DNA_HJ_migration_RuvA"/>
    <property type="match status" value="1"/>
</dbReference>
<comment type="domain">
    <text evidence="6">Has three domains with a flexible linker between the domains II and III and assumes an 'L' shape. Domain III is highly mobile and contacts RuvB.</text>
</comment>
<keyword evidence="1 6" id="KW-0963">Cytoplasm</keyword>
<keyword evidence="2 6" id="KW-0227">DNA damage</keyword>
<dbReference type="Pfam" id="PF07499">
    <property type="entry name" value="RuvA_C"/>
    <property type="match status" value="1"/>
</dbReference>
<dbReference type="GO" id="GO:0005524">
    <property type="term" value="F:ATP binding"/>
    <property type="evidence" value="ECO:0007669"/>
    <property type="project" value="InterPro"/>
</dbReference>
<dbReference type="EMBL" id="CP116942">
    <property type="protein sequence ID" value="WCO68982.1"/>
    <property type="molecule type" value="Genomic_DNA"/>
</dbReference>
<dbReference type="Pfam" id="PF01330">
    <property type="entry name" value="RuvA_N"/>
    <property type="match status" value="1"/>
</dbReference>
<evidence type="ECO:0000313" key="9">
    <source>
        <dbReference type="Proteomes" id="UP001216390"/>
    </source>
</evidence>
<evidence type="ECO:0000256" key="2">
    <source>
        <dbReference type="ARBA" id="ARBA00022763"/>
    </source>
</evidence>
<dbReference type="InterPro" id="IPR011114">
    <property type="entry name" value="RuvA_C"/>
</dbReference>
<sequence length="207" mass="21460">MIGSLRGTLVERSPDGELLVEVGGVGYRVLAGPPTAARLGDLGAEVRVWTHHHVREDAQVLYGFATRDERVAFEALISAHGVGPALALAILSVHEPLSLRRVLADDDVSALCLVPGVGKKTAARLLVELKSRLEVPEGDLGVAATSAGGPASGNGATSGSVRSDVRDALAALGYSTDEIAEATRDLPGGDDVSALVSEALRRMVARR</sequence>
<proteinExistence type="inferred from homology"/>
<dbReference type="GO" id="GO:0009378">
    <property type="term" value="F:four-way junction helicase activity"/>
    <property type="evidence" value="ECO:0007669"/>
    <property type="project" value="InterPro"/>
</dbReference>
<evidence type="ECO:0000259" key="7">
    <source>
        <dbReference type="SMART" id="SM00278"/>
    </source>
</evidence>
<keyword evidence="8" id="KW-0378">Hydrolase</keyword>
<keyword evidence="9" id="KW-1185">Reference proteome</keyword>
<evidence type="ECO:0000256" key="5">
    <source>
        <dbReference type="ARBA" id="ARBA00023204"/>
    </source>
</evidence>
<keyword evidence="4 6" id="KW-0233">DNA recombination</keyword>